<evidence type="ECO:0000313" key="1">
    <source>
        <dbReference type="EMBL" id="EYF02401.1"/>
    </source>
</evidence>
<dbReference type="Proteomes" id="UP000019678">
    <property type="component" value="Unassembled WGS sequence"/>
</dbReference>
<dbReference type="EMBL" id="ASRX01000061">
    <property type="protein sequence ID" value="EYF02401.1"/>
    <property type="molecule type" value="Genomic_DNA"/>
</dbReference>
<name>A0A017T1F4_9BACT</name>
<accession>A0A017T1F4</accession>
<organism evidence="1 2">
    <name type="scientific">Chondromyces apiculatus DSM 436</name>
    <dbReference type="NCBI Taxonomy" id="1192034"/>
    <lineage>
        <taxon>Bacteria</taxon>
        <taxon>Pseudomonadati</taxon>
        <taxon>Myxococcota</taxon>
        <taxon>Polyangia</taxon>
        <taxon>Polyangiales</taxon>
        <taxon>Polyangiaceae</taxon>
        <taxon>Chondromyces</taxon>
    </lineage>
</organism>
<reference evidence="1 2" key="1">
    <citation type="submission" date="2013-05" db="EMBL/GenBank/DDBJ databases">
        <title>Genome assembly of Chondromyces apiculatus DSM 436.</title>
        <authorList>
            <person name="Sharma G."/>
            <person name="Khatri I."/>
            <person name="Kaur C."/>
            <person name="Mayilraj S."/>
            <person name="Subramanian S."/>
        </authorList>
    </citation>
    <scope>NUCLEOTIDE SEQUENCE [LARGE SCALE GENOMIC DNA]</scope>
    <source>
        <strain evidence="1 2">DSM 436</strain>
    </source>
</reference>
<comment type="caution">
    <text evidence="1">The sequence shown here is derived from an EMBL/GenBank/DDBJ whole genome shotgun (WGS) entry which is preliminary data.</text>
</comment>
<gene>
    <name evidence="1" type="ORF">CAP_7172</name>
</gene>
<sequence>MLAASWSGWAPEPGLRLCTPSGRRGLLHRPFGVRDQAQGALRRSWRRLFEQRLDRRTAGSAAGSCARTPHHLGYGASALADCVVDLTVGHALAQADVHASTTSPKSPRDVVECRIQYLFGQA</sequence>
<evidence type="ECO:0000313" key="2">
    <source>
        <dbReference type="Proteomes" id="UP000019678"/>
    </source>
</evidence>
<keyword evidence="2" id="KW-1185">Reference proteome</keyword>
<dbReference type="AlphaFoldDB" id="A0A017T1F4"/>
<proteinExistence type="predicted"/>
<protein>
    <submittedName>
        <fullName evidence="1">Uncharacterized protein</fullName>
    </submittedName>
</protein>